<organism evidence="2 3">
    <name type="scientific">Eumeta variegata</name>
    <name type="common">Bagworm moth</name>
    <name type="synonym">Eumeta japonica</name>
    <dbReference type="NCBI Taxonomy" id="151549"/>
    <lineage>
        <taxon>Eukaryota</taxon>
        <taxon>Metazoa</taxon>
        <taxon>Ecdysozoa</taxon>
        <taxon>Arthropoda</taxon>
        <taxon>Hexapoda</taxon>
        <taxon>Insecta</taxon>
        <taxon>Pterygota</taxon>
        <taxon>Neoptera</taxon>
        <taxon>Endopterygota</taxon>
        <taxon>Lepidoptera</taxon>
        <taxon>Glossata</taxon>
        <taxon>Ditrysia</taxon>
        <taxon>Tineoidea</taxon>
        <taxon>Psychidae</taxon>
        <taxon>Oiketicinae</taxon>
        <taxon>Eumeta</taxon>
    </lineage>
</organism>
<evidence type="ECO:0000313" key="3">
    <source>
        <dbReference type="Proteomes" id="UP000299102"/>
    </source>
</evidence>
<dbReference type="AlphaFoldDB" id="A0A4C1Y049"/>
<dbReference type="EMBL" id="BGZK01001035">
    <property type="protein sequence ID" value="GBP69266.1"/>
    <property type="molecule type" value="Genomic_DNA"/>
</dbReference>
<dbReference type="Proteomes" id="UP000299102">
    <property type="component" value="Unassembled WGS sequence"/>
</dbReference>
<reference evidence="2 3" key="1">
    <citation type="journal article" date="2019" name="Commun. Biol.">
        <title>The bagworm genome reveals a unique fibroin gene that provides high tensile strength.</title>
        <authorList>
            <person name="Kono N."/>
            <person name="Nakamura H."/>
            <person name="Ohtoshi R."/>
            <person name="Tomita M."/>
            <person name="Numata K."/>
            <person name="Arakawa K."/>
        </authorList>
    </citation>
    <scope>NUCLEOTIDE SEQUENCE [LARGE SCALE GENOMIC DNA]</scope>
</reference>
<evidence type="ECO:0000313" key="2">
    <source>
        <dbReference type="EMBL" id="GBP69266.1"/>
    </source>
</evidence>
<comment type="caution">
    <text evidence="2">The sequence shown here is derived from an EMBL/GenBank/DDBJ whole genome shotgun (WGS) entry which is preliminary data.</text>
</comment>
<proteinExistence type="predicted"/>
<name>A0A4C1Y049_EUMVA</name>
<keyword evidence="3" id="KW-1185">Reference proteome</keyword>
<accession>A0A4C1Y049</accession>
<feature type="region of interest" description="Disordered" evidence="1">
    <location>
        <begin position="125"/>
        <end position="147"/>
    </location>
</feature>
<protein>
    <submittedName>
        <fullName evidence="2">Uncharacterized protein</fullName>
    </submittedName>
</protein>
<evidence type="ECO:0000256" key="1">
    <source>
        <dbReference type="SAM" id="MobiDB-lite"/>
    </source>
</evidence>
<gene>
    <name evidence="2" type="ORF">EVAR_56810_1</name>
</gene>
<feature type="compositionally biased region" description="Low complexity" evidence="1">
    <location>
        <begin position="125"/>
        <end position="137"/>
    </location>
</feature>
<sequence>MAQQAHFLRSSVCMRRAFWEKMRCITTLYKDVPFYTCLSKAYNFVSMCQVLLYPTTKIRKLSSSPPLCLSAGRETLTTIFTYAMMTSVTDGLTCSYRNKYETSPPPFRLNGRLAVTAGLSGAGARSAAGAALSPTPRRAARDDPARP</sequence>